<evidence type="ECO:0000313" key="3">
    <source>
        <dbReference type="Proteomes" id="UP000475532"/>
    </source>
</evidence>
<comment type="caution">
    <text evidence="1">The sequence shown here is derived from an EMBL/GenBank/DDBJ whole genome shotgun (WGS) entry which is preliminary data.</text>
</comment>
<dbReference type="EMBL" id="JAAGLI010000093">
    <property type="protein sequence ID" value="NEA21544.1"/>
    <property type="molecule type" value="Genomic_DNA"/>
</dbReference>
<organism evidence="1 3">
    <name type="scientific">Actinomadura bangladeshensis</name>
    <dbReference type="NCBI Taxonomy" id="453573"/>
    <lineage>
        <taxon>Bacteria</taxon>
        <taxon>Bacillati</taxon>
        <taxon>Actinomycetota</taxon>
        <taxon>Actinomycetes</taxon>
        <taxon>Streptosporangiales</taxon>
        <taxon>Thermomonosporaceae</taxon>
        <taxon>Actinomadura</taxon>
    </lineage>
</organism>
<dbReference type="AlphaFoldDB" id="A0A6L9QB97"/>
<evidence type="ECO:0000313" key="2">
    <source>
        <dbReference type="EMBL" id="NEA22504.1"/>
    </source>
</evidence>
<dbReference type="RefSeq" id="WP_163053171.1">
    <property type="nucleotide sequence ID" value="NZ_JAAGLI010000093.1"/>
</dbReference>
<dbReference type="EMBL" id="JAAGLI010000213">
    <property type="protein sequence ID" value="NEA22504.1"/>
    <property type="molecule type" value="Genomic_DNA"/>
</dbReference>
<proteinExistence type="predicted"/>
<name>A0A6L9QB97_9ACTN</name>
<evidence type="ECO:0000313" key="1">
    <source>
        <dbReference type="EMBL" id="NEA21544.1"/>
    </source>
</evidence>
<reference evidence="1 3" key="1">
    <citation type="submission" date="2020-01" db="EMBL/GenBank/DDBJ databases">
        <title>Insect and environment-associated Actinomycetes.</title>
        <authorList>
            <person name="Currrie C."/>
            <person name="Chevrette M."/>
            <person name="Carlson C."/>
            <person name="Stubbendieck R."/>
            <person name="Wendt-Pienkowski E."/>
        </authorList>
    </citation>
    <scope>NUCLEOTIDE SEQUENCE [LARGE SCALE GENOMIC DNA]</scope>
    <source>
        <strain evidence="1 3">SID10258</strain>
    </source>
</reference>
<protein>
    <submittedName>
        <fullName evidence="1">Uncharacterized protein</fullName>
    </submittedName>
</protein>
<dbReference type="Proteomes" id="UP000475532">
    <property type="component" value="Unassembled WGS sequence"/>
</dbReference>
<sequence length="191" mass="21069">MTTTTESRAAYELLALKTEYAVRTRDGEHDLIVPVGDETLMRQTVAEFLDQGQHAEPVYRTVTAWAVDEAAAEQVRREVAREHLLSIAQTAWEQVGDQVDQITEGTPRPVALAALRTLLADALAKTAEHSTLGDVNRLDKLVDLLGELTHQEQVQDDEITPGPDEDKQALLEDAERRVIEATDALYGGASR</sequence>
<gene>
    <name evidence="1" type="ORF">G3I70_03390</name>
    <name evidence="2" type="ORF">G3I70_08380</name>
</gene>
<accession>A0A6L9QB97</accession>